<feature type="domain" description="HTH marR-type" evidence="4">
    <location>
        <begin position="13"/>
        <end position="145"/>
    </location>
</feature>
<proteinExistence type="predicted"/>
<accession>A0ABS3NS07</accession>
<evidence type="ECO:0000259" key="4">
    <source>
        <dbReference type="PROSITE" id="PS50995"/>
    </source>
</evidence>
<dbReference type="Gene3D" id="1.10.10.10">
    <property type="entry name" value="Winged helix-like DNA-binding domain superfamily/Winged helix DNA-binding domain"/>
    <property type="match status" value="1"/>
</dbReference>
<dbReference type="PANTHER" id="PTHR42756">
    <property type="entry name" value="TRANSCRIPTIONAL REGULATOR, MARR"/>
    <property type="match status" value="1"/>
</dbReference>
<dbReference type="Pfam" id="PF12802">
    <property type="entry name" value="MarR_2"/>
    <property type="match status" value="1"/>
</dbReference>
<dbReference type="EMBL" id="JAGBKM010000034">
    <property type="protein sequence ID" value="MBO1532021.1"/>
    <property type="molecule type" value="Genomic_DNA"/>
</dbReference>
<dbReference type="PANTHER" id="PTHR42756:SF1">
    <property type="entry name" value="TRANSCRIPTIONAL REPRESSOR OF EMRAB OPERON"/>
    <property type="match status" value="1"/>
</dbReference>
<keyword evidence="1" id="KW-0805">Transcription regulation</keyword>
<organism evidence="5 6">
    <name type="scientific">Psychrobacter coccoides</name>
    <dbReference type="NCBI Taxonomy" id="2818440"/>
    <lineage>
        <taxon>Bacteria</taxon>
        <taxon>Pseudomonadati</taxon>
        <taxon>Pseudomonadota</taxon>
        <taxon>Gammaproteobacteria</taxon>
        <taxon>Moraxellales</taxon>
        <taxon>Moraxellaceae</taxon>
        <taxon>Psychrobacter</taxon>
    </lineage>
</organism>
<gene>
    <name evidence="5" type="ORF">J3492_12510</name>
</gene>
<dbReference type="SMART" id="SM00347">
    <property type="entry name" value="HTH_MARR"/>
    <property type="match status" value="1"/>
</dbReference>
<keyword evidence="6" id="KW-1185">Reference proteome</keyword>
<sequence>MKNIALDKLISNAPTVSYSIGKLDKLIHQQLSDALSEMGVSLPQFTMLSNLHLHGEMANAKLAARSFISPQASNQIIKTMEEKGWISKCDDPNHGRILLIGLTPEGQEIYGRCKVKSMVFENKMLAGLPAENVLMLKATVQRLIANLKEDA</sequence>
<dbReference type="InterPro" id="IPR000835">
    <property type="entry name" value="HTH_MarR-typ"/>
</dbReference>
<dbReference type="Proteomes" id="UP000664554">
    <property type="component" value="Unassembled WGS sequence"/>
</dbReference>
<protein>
    <submittedName>
        <fullName evidence="5">MarR family transcriptional regulator</fullName>
    </submittedName>
</protein>
<evidence type="ECO:0000313" key="6">
    <source>
        <dbReference type="Proteomes" id="UP000664554"/>
    </source>
</evidence>
<dbReference type="PROSITE" id="PS50995">
    <property type="entry name" value="HTH_MARR_2"/>
    <property type="match status" value="1"/>
</dbReference>
<name>A0ABS3NS07_9GAMM</name>
<evidence type="ECO:0000256" key="1">
    <source>
        <dbReference type="ARBA" id="ARBA00023015"/>
    </source>
</evidence>
<dbReference type="PRINTS" id="PR00598">
    <property type="entry name" value="HTHMARR"/>
</dbReference>
<comment type="caution">
    <text evidence="5">The sequence shown here is derived from an EMBL/GenBank/DDBJ whole genome shotgun (WGS) entry which is preliminary data.</text>
</comment>
<evidence type="ECO:0000256" key="2">
    <source>
        <dbReference type="ARBA" id="ARBA00023125"/>
    </source>
</evidence>
<keyword evidence="3" id="KW-0804">Transcription</keyword>
<reference evidence="5 6" key="1">
    <citation type="submission" date="2021-03" db="EMBL/GenBank/DDBJ databases">
        <authorList>
            <person name="Shang D.-D."/>
            <person name="Du Z.-J."/>
            <person name="Chen G.-J."/>
        </authorList>
    </citation>
    <scope>NUCLEOTIDE SEQUENCE [LARGE SCALE GENOMIC DNA]</scope>
    <source>
        <strain evidence="5 6">F1192</strain>
    </source>
</reference>
<dbReference type="InterPro" id="IPR036388">
    <property type="entry name" value="WH-like_DNA-bd_sf"/>
</dbReference>
<dbReference type="InterPro" id="IPR036390">
    <property type="entry name" value="WH_DNA-bd_sf"/>
</dbReference>
<dbReference type="RefSeq" id="WP_207992377.1">
    <property type="nucleotide sequence ID" value="NZ_JAGBKM010000034.1"/>
</dbReference>
<dbReference type="SUPFAM" id="SSF46785">
    <property type="entry name" value="Winged helix' DNA-binding domain"/>
    <property type="match status" value="1"/>
</dbReference>
<evidence type="ECO:0000313" key="5">
    <source>
        <dbReference type="EMBL" id="MBO1532021.1"/>
    </source>
</evidence>
<keyword evidence="2" id="KW-0238">DNA-binding</keyword>
<evidence type="ECO:0000256" key="3">
    <source>
        <dbReference type="ARBA" id="ARBA00023163"/>
    </source>
</evidence>